<keyword evidence="4" id="KW-0698">rRNA processing</keyword>
<evidence type="ECO:0000256" key="3">
    <source>
        <dbReference type="ARBA" id="ARBA00017551"/>
    </source>
</evidence>
<accession>H9H7Q8</accession>
<dbReference type="GO" id="GO:0000462">
    <property type="term" value="P:maturation of SSU-rRNA from tricistronic rRNA transcript (SSU-rRNA, 5.8S rRNA, LSU-rRNA)"/>
    <property type="evidence" value="ECO:0000318"/>
    <property type="project" value="GO_Central"/>
</dbReference>
<dbReference type="Ensembl" id="ENSMODT00000026590.3">
    <property type="protein sequence ID" value="ENSMODP00000026125.3"/>
    <property type="gene ID" value="ENSMODG00000020894.3"/>
</dbReference>
<sequence length="173" mass="18514">MAASVEQARSLFGAAVRAVLGAWPALQIAVENSFGGVHSREKAQWLVGVVEDYFLQNADLEQNEVEDFLSDIMSTEFDTLVEDGSLPQVSLSLTLLHHLTNAHEQASAKKTTGGSHHKPLFFASLQVADGREAPALAYGSQAGPSAGNSAPSLTSIQQEAAEDGWIVIQRKKK</sequence>
<name>H9H7Q8_MONDO</name>
<reference evidence="5" key="3">
    <citation type="submission" date="2025-09" db="UniProtKB">
        <authorList>
            <consortium name="Ensembl"/>
        </authorList>
    </citation>
    <scope>IDENTIFICATION</scope>
</reference>
<dbReference type="AlphaFoldDB" id="H9H7Q8"/>
<dbReference type="GeneTree" id="ENSGT00390000012692"/>
<dbReference type="InterPro" id="IPR019398">
    <property type="entry name" value="Pre-rRNA_process_TSR2"/>
</dbReference>
<dbReference type="Pfam" id="PF10273">
    <property type="entry name" value="WGG"/>
    <property type="match status" value="1"/>
</dbReference>
<dbReference type="STRING" id="13616.ENSMODP00000026125"/>
<evidence type="ECO:0000256" key="2">
    <source>
        <dbReference type="ARBA" id="ARBA00006524"/>
    </source>
</evidence>
<comment type="function">
    <text evidence="1">May be involved in 20S pre-rRNA processing.</text>
</comment>
<protein>
    <recommendedName>
        <fullName evidence="3">Pre-rRNA-processing protein TSR2 homolog</fullName>
    </recommendedName>
</protein>
<evidence type="ECO:0000256" key="1">
    <source>
        <dbReference type="ARBA" id="ARBA00002210"/>
    </source>
</evidence>
<reference evidence="5" key="2">
    <citation type="submission" date="2025-08" db="UniProtKB">
        <authorList>
            <consortium name="Ensembl"/>
        </authorList>
    </citation>
    <scope>IDENTIFICATION</scope>
</reference>
<dbReference type="FunCoup" id="H9H7Q8">
    <property type="interactions" value="1390"/>
</dbReference>
<dbReference type="PANTHER" id="PTHR21250">
    <property type="entry name" value="PRE-RRNA-PROCESSING PROTEIN TSR2 HOMOLOG"/>
    <property type="match status" value="1"/>
</dbReference>
<dbReference type="Proteomes" id="UP000002280">
    <property type="component" value="Unplaced"/>
</dbReference>
<dbReference type="GO" id="GO:0005634">
    <property type="term" value="C:nucleus"/>
    <property type="evidence" value="ECO:0000318"/>
    <property type="project" value="GO_Central"/>
</dbReference>
<evidence type="ECO:0000313" key="6">
    <source>
        <dbReference type="Proteomes" id="UP000002280"/>
    </source>
</evidence>
<evidence type="ECO:0000313" key="5">
    <source>
        <dbReference type="Ensembl" id="ENSMODP00000026125.3"/>
    </source>
</evidence>
<dbReference type="HOGENOM" id="CLU_074896_2_2_1"/>
<evidence type="ECO:0000256" key="4">
    <source>
        <dbReference type="ARBA" id="ARBA00022552"/>
    </source>
</evidence>
<keyword evidence="6" id="KW-1185">Reference proteome</keyword>
<organism evidence="5 6">
    <name type="scientific">Monodelphis domestica</name>
    <name type="common">Gray short-tailed opossum</name>
    <dbReference type="NCBI Taxonomy" id="13616"/>
    <lineage>
        <taxon>Eukaryota</taxon>
        <taxon>Metazoa</taxon>
        <taxon>Chordata</taxon>
        <taxon>Craniata</taxon>
        <taxon>Vertebrata</taxon>
        <taxon>Euteleostomi</taxon>
        <taxon>Mammalia</taxon>
        <taxon>Metatheria</taxon>
        <taxon>Didelphimorphia</taxon>
        <taxon>Didelphidae</taxon>
        <taxon>Monodelphis</taxon>
    </lineage>
</organism>
<comment type="similarity">
    <text evidence="2">Belongs to the TSR2 family.</text>
</comment>
<dbReference type="eggNOG" id="KOG4032">
    <property type="taxonomic scope" value="Eukaryota"/>
</dbReference>
<reference evidence="5" key="1">
    <citation type="journal article" date="2007" name="Nature">
        <title>Genome of the marsupial Monodelphis domestica reveals innovation in non-coding sequences.</title>
        <authorList>
            <person name="Mikkelsen T.S."/>
            <person name="Wakefield M.J."/>
            <person name="Aken B."/>
            <person name="Amemiya C.T."/>
            <person name="Chang J.L."/>
            <person name="Duke S."/>
            <person name="Garber M."/>
            <person name="Gentles A.J."/>
            <person name="Goodstadt L."/>
            <person name="Heger A."/>
            <person name="Jurka J."/>
            <person name="Kamal M."/>
            <person name="Mauceli E."/>
            <person name="Searle S.M."/>
            <person name="Sharpe T."/>
            <person name="Baker M.L."/>
            <person name="Batzer M.A."/>
            <person name="Benos P.V."/>
            <person name="Belov K."/>
            <person name="Clamp M."/>
            <person name="Cook A."/>
            <person name="Cuff J."/>
            <person name="Das R."/>
            <person name="Davidow L."/>
            <person name="Deakin J.E."/>
            <person name="Fazzari M.J."/>
            <person name="Glass J.L."/>
            <person name="Grabherr M."/>
            <person name="Greally J.M."/>
            <person name="Gu W."/>
            <person name="Hore T.A."/>
            <person name="Huttley G.A."/>
            <person name="Kleber M."/>
            <person name="Jirtle R.L."/>
            <person name="Koina E."/>
            <person name="Lee J.T."/>
            <person name="Mahony S."/>
            <person name="Marra M.A."/>
            <person name="Miller R.D."/>
            <person name="Nicholls R.D."/>
            <person name="Oda M."/>
            <person name="Papenfuss A.T."/>
            <person name="Parra Z.E."/>
            <person name="Pollock D.D."/>
            <person name="Ray D.A."/>
            <person name="Schein J.E."/>
            <person name="Speed T.P."/>
            <person name="Thompson K."/>
            <person name="VandeBerg J.L."/>
            <person name="Wade C.M."/>
            <person name="Walker J.A."/>
            <person name="Waters P.D."/>
            <person name="Webber C."/>
            <person name="Weidman J.R."/>
            <person name="Xie X."/>
            <person name="Zody M.C."/>
            <person name="Baldwin J."/>
            <person name="Abdouelleil A."/>
            <person name="Abdulkadir J."/>
            <person name="Abebe A."/>
            <person name="Abera B."/>
            <person name="Abreu J."/>
            <person name="Acer S.C."/>
            <person name="Aftuck L."/>
            <person name="Alexander A."/>
            <person name="An P."/>
            <person name="Anderson E."/>
            <person name="Anderson S."/>
            <person name="Arachi H."/>
            <person name="Azer M."/>
            <person name="Bachantsang P."/>
            <person name="Barry A."/>
            <person name="Bayul T."/>
            <person name="Berlin A."/>
            <person name="Bessette D."/>
            <person name="Bloom T."/>
            <person name="Bloom T."/>
            <person name="Boguslavskiy L."/>
            <person name="Bonnet C."/>
            <person name="Boukhgalter B."/>
            <person name="Bourzgui I."/>
            <person name="Brown A."/>
            <person name="Cahill P."/>
            <person name="Channer S."/>
            <person name="Cheshatsang Y."/>
            <person name="Chuda L."/>
            <person name="Citroen M."/>
            <person name="Collymore A."/>
            <person name="Cooke P."/>
            <person name="Costello M."/>
            <person name="D'Aco K."/>
            <person name="Daza R."/>
            <person name="De Haan G."/>
            <person name="DeGray S."/>
            <person name="DeMaso C."/>
            <person name="Dhargay N."/>
            <person name="Dooley K."/>
            <person name="Dooley E."/>
            <person name="Doricent M."/>
            <person name="Dorje P."/>
            <person name="Dorjee K."/>
            <person name="Dupes A."/>
            <person name="Elong R."/>
            <person name="Falk J."/>
            <person name="Farina A."/>
            <person name="Faro S."/>
            <person name="Ferguson D."/>
            <person name="Fisher S."/>
            <person name="Foley C.D."/>
            <person name="Franke A."/>
            <person name="Friedrich D."/>
            <person name="Gadbois L."/>
            <person name="Gearin G."/>
            <person name="Gearin C.R."/>
            <person name="Giannoukos G."/>
            <person name="Goode T."/>
            <person name="Graham J."/>
            <person name="Grandbois E."/>
            <person name="Grewal S."/>
            <person name="Gyaltsen K."/>
            <person name="Hafez N."/>
            <person name="Hagos B."/>
            <person name="Hall J."/>
            <person name="Henson C."/>
            <person name="Hollinger A."/>
            <person name="Honan T."/>
            <person name="Huard M.D."/>
            <person name="Hughes L."/>
            <person name="Hurhula B."/>
            <person name="Husby M.E."/>
            <person name="Kamat A."/>
            <person name="Kanga B."/>
            <person name="Kashin S."/>
            <person name="Khazanovich D."/>
            <person name="Kisner P."/>
            <person name="Lance K."/>
            <person name="Lara M."/>
            <person name="Lee W."/>
            <person name="Lennon N."/>
            <person name="Letendre F."/>
            <person name="LeVine R."/>
            <person name="Lipovsky A."/>
            <person name="Liu X."/>
            <person name="Liu J."/>
            <person name="Liu S."/>
            <person name="Lokyitsang T."/>
            <person name="Lokyitsang Y."/>
            <person name="Lubonja R."/>
            <person name="Lui A."/>
            <person name="MacDonald P."/>
            <person name="Magnisalis V."/>
            <person name="Maru K."/>
            <person name="Matthews C."/>
            <person name="McCusker W."/>
            <person name="McDonough S."/>
            <person name="Mehta T."/>
            <person name="Meldrim J."/>
            <person name="Meneus L."/>
            <person name="Mihai O."/>
            <person name="Mihalev A."/>
            <person name="Mihova T."/>
            <person name="Mittelman R."/>
            <person name="Mlenga V."/>
            <person name="Montmayeur A."/>
            <person name="Mulrain L."/>
            <person name="Navidi A."/>
            <person name="Naylor J."/>
            <person name="Negash T."/>
            <person name="Nguyen T."/>
            <person name="Nguyen N."/>
            <person name="Nicol R."/>
            <person name="Norbu C."/>
            <person name="Norbu N."/>
            <person name="Novod N."/>
            <person name="O'Neill B."/>
            <person name="Osman S."/>
            <person name="Markiewicz E."/>
            <person name="Oyono O.L."/>
            <person name="Patti C."/>
            <person name="Phunkhang P."/>
            <person name="Pierre F."/>
            <person name="Priest M."/>
            <person name="Raghuraman S."/>
            <person name="Rege F."/>
            <person name="Reyes R."/>
            <person name="Rise C."/>
            <person name="Rogov P."/>
            <person name="Ross K."/>
            <person name="Ryan E."/>
            <person name="Settipalli S."/>
            <person name="Shea T."/>
            <person name="Sherpa N."/>
            <person name="Shi L."/>
            <person name="Shih D."/>
            <person name="Sparrow T."/>
            <person name="Spaulding J."/>
            <person name="Stalker J."/>
            <person name="Stange-Thomann N."/>
            <person name="Stavropoulos S."/>
            <person name="Stone C."/>
            <person name="Strader C."/>
            <person name="Tesfaye S."/>
            <person name="Thomson T."/>
            <person name="Thoulutsang Y."/>
            <person name="Thoulutsang D."/>
            <person name="Topham K."/>
            <person name="Topping I."/>
            <person name="Tsamla T."/>
            <person name="Vassiliev H."/>
            <person name="Vo A."/>
            <person name="Wangchuk T."/>
            <person name="Wangdi T."/>
            <person name="Weiand M."/>
            <person name="Wilkinson J."/>
            <person name="Wilson A."/>
            <person name="Yadav S."/>
            <person name="Young G."/>
            <person name="Yu Q."/>
            <person name="Zembek L."/>
            <person name="Zhong D."/>
            <person name="Zimmer A."/>
            <person name="Zwirko Z."/>
            <person name="Jaffe D.B."/>
            <person name="Alvarez P."/>
            <person name="Brockman W."/>
            <person name="Butler J."/>
            <person name="Chin C."/>
            <person name="Gnerre S."/>
            <person name="MacCallum I."/>
            <person name="Graves J.A."/>
            <person name="Ponting C.P."/>
            <person name="Breen M."/>
            <person name="Samollow P.B."/>
            <person name="Lander E.S."/>
            <person name="Lindblad-Toh K."/>
        </authorList>
    </citation>
    <scope>NUCLEOTIDE SEQUENCE [LARGE SCALE GENOMIC DNA]</scope>
</reference>
<dbReference type="InParanoid" id="H9H7Q8"/>
<proteinExistence type="inferred from homology"/>
<dbReference type="Bgee" id="ENSMODG00000020894">
    <property type="expression patterns" value="Expressed in skeletal muscle tissue and 20 other cell types or tissues"/>
</dbReference>